<dbReference type="AlphaFoldDB" id="A0A0S2K664"/>
<evidence type="ECO:0000256" key="1">
    <source>
        <dbReference type="SAM" id="SignalP"/>
    </source>
</evidence>
<name>A0A0S2K664_9GAMM</name>
<accession>A0A0S2K664</accession>
<keyword evidence="2" id="KW-0413">Isomerase</keyword>
<feature type="signal peptide" evidence="1">
    <location>
        <begin position="1"/>
        <end position="22"/>
    </location>
</feature>
<dbReference type="InterPro" id="IPR010706">
    <property type="entry name" value="Fatty_acid_cis-trans_isomerase"/>
</dbReference>
<dbReference type="GO" id="GO:0016853">
    <property type="term" value="F:isomerase activity"/>
    <property type="evidence" value="ECO:0007669"/>
    <property type="project" value="UniProtKB-KW"/>
</dbReference>
<dbReference type="STRING" id="161398.PP2015_3077"/>
<keyword evidence="3" id="KW-1185">Reference proteome</keyword>
<dbReference type="OrthoDB" id="9805801at2"/>
<dbReference type="Proteomes" id="UP000061457">
    <property type="component" value="Chromosome I"/>
</dbReference>
<keyword evidence="1" id="KW-0732">Signal</keyword>
<organism evidence="2 3">
    <name type="scientific">Pseudoalteromonas phenolica</name>
    <dbReference type="NCBI Taxonomy" id="161398"/>
    <lineage>
        <taxon>Bacteria</taxon>
        <taxon>Pseudomonadati</taxon>
        <taxon>Pseudomonadota</taxon>
        <taxon>Gammaproteobacteria</taxon>
        <taxon>Alteromonadales</taxon>
        <taxon>Pseudoalteromonadaceae</taxon>
        <taxon>Pseudoalteromonas</taxon>
    </lineage>
</organism>
<evidence type="ECO:0000313" key="3">
    <source>
        <dbReference type="Proteomes" id="UP000061457"/>
    </source>
</evidence>
<dbReference type="EMBL" id="CP013187">
    <property type="protein sequence ID" value="ALO43557.1"/>
    <property type="molecule type" value="Genomic_DNA"/>
</dbReference>
<dbReference type="Pfam" id="PF06934">
    <property type="entry name" value="CTI"/>
    <property type="match status" value="1"/>
</dbReference>
<gene>
    <name evidence="2" type="ORF">PP2015_3077</name>
</gene>
<reference evidence="2 3" key="1">
    <citation type="submission" date="2015-11" db="EMBL/GenBank/DDBJ databases">
        <authorList>
            <person name="Zhang Y."/>
            <person name="Guo Z."/>
        </authorList>
    </citation>
    <scope>NUCLEOTIDE SEQUENCE [LARGE SCALE GENOMIC DNA]</scope>
    <source>
        <strain evidence="2 3">KCTC 12086</strain>
    </source>
</reference>
<feature type="chain" id="PRO_5006601156" evidence="1">
    <location>
        <begin position="23"/>
        <end position="780"/>
    </location>
</feature>
<sequence>MPFKKGFVLTCLLFLSGCVALAANHYETLFGPAQTQQREVVANTPHATQYLNDVKPIIEQRCVVCHGCYDAPCQLKLSSPEGIDRGLSKEPVYDGTRLLAQTPSRLLIDATSTQQWRDKGFTAVLNEHQQSADANLAASVMYRSLLLKQNAELPAQQVLGDEFDFSLDRTATCPSIEEFDSYAQKQPHAGMPYGLPALEQSEFAVLHDWLKSGAKMAQIAPPTLTELAQIEIWEAFLNQDNLKTRLSARYIYEHWYLANIYFNEANKSDSPSFFKLVRSKTPPGQAIEIIATRRPFDEPNVERVYYRFQHQRGTVLSKTHMPLAINPQKLARLKAQFIDADYVVSSLPGYAPEVASNPFKSFAQLPVKSKYQFMLDEAHLIISGFIKGPVCRGQIALNVINDHFWVAFVDPDKNSSPKISEFLLNHNDELALPAAEQSNALPLSSWAKYATRQHEYLNAKTKLANQVFADGSNLTTDLIWQGDGHNRNAALTVFRHFDSATVVKGFVGQPPKTMWLLDYALFERIHYLLVAGFDVYGNVGHQLITRLYMDFLRLEGEQNFINLLPQDERQKVKNHWYRKSHLSLSEFINRKTTLAAPTGMQFTTAEPKLELYTKFKQHLQPILSERYAYNLVSKPLAKLNALPSKAINLLPQVSFILVKHGEQHKAYTLIHHNAHYNISSLLNEEGQRAYDEDTATLVPGFIGDYPAAIWYLPNSEHVHSFVENMHSMQSEADYRALKQQFAIRRSHPQFWQYSDLLHEVAKQYKGIEYGVFDYNRLENR</sequence>
<dbReference type="PROSITE" id="PS51257">
    <property type="entry name" value="PROKAR_LIPOPROTEIN"/>
    <property type="match status" value="1"/>
</dbReference>
<dbReference type="RefSeq" id="WP_058031211.1">
    <property type="nucleotide sequence ID" value="NZ_CP013187.1"/>
</dbReference>
<dbReference type="KEGG" id="pphe:PP2015_3077"/>
<protein>
    <submittedName>
        <fullName evidence="2">Fatty acid cis/trans isomerase</fullName>
    </submittedName>
</protein>
<dbReference type="PATRIC" id="fig|161398.10.peg.3135"/>
<evidence type="ECO:0000313" key="2">
    <source>
        <dbReference type="EMBL" id="ALO43557.1"/>
    </source>
</evidence>
<proteinExistence type="predicted"/>